<dbReference type="PANTHER" id="PTHR33393">
    <property type="entry name" value="POLYGLUTAMINE SYNTHESIS ACCESSORY PROTEIN RV0574C-RELATED"/>
    <property type="match status" value="1"/>
</dbReference>
<dbReference type="RefSeq" id="WP_153924914.1">
    <property type="nucleotide sequence ID" value="NZ_JACRWE010000004.1"/>
</dbReference>
<dbReference type="PANTHER" id="PTHR33393:SF13">
    <property type="entry name" value="PGA BIOSYNTHESIS PROTEIN CAPA"/>
    <property type="match status" value="1"/>
</dbReference>
<name>A0ABR7JQW6_9FIRM</name>
<dbReference type="EMBL" id="JACRWE010000004">
    <property type="protein sequence ID" value="MBC5997299.1"/>
    <property type="molecule type" value="Genomic_DNA"/>
</dbReference>
<dbReference type="PROSITE" id="PS51257">
    <property type="entry name" value="PROKAR_LIPOPROTEIN"/>
    <property type="match status" value="1"/>
</dbReference>
<gene>
    <name evidence="3" type="ORF">H8923_11035</name>
</gene>
<reference evidence="3 4" key="1">
    <citation type="submission" date="2020-08" db="EMBL/GenBank/DDBJ databases">
        <authorList>
            <person name="Liu C."/>
            <person name="Sun Q."/>
        </authorList>
    </citation>
    <scope>NUCLEOTIDE SEQUENCE [LARGE SCALE GENOMIC DNA]</scope>
    <source>
        <strain evidence="3 4">NSJ-18</strain>
    </source>
</reference>
<evidence type="ECO:0000259" key="2">
    <source>
        <dbReference type="SMART" id="SM00854"/>
    </source>
</evidence>
<sequence>MLYKKAWSIIIILVSISFSGCSKIKIQEDDYLDIEKEPIKQSITLSFAGDVTMGNYIGSIGEGTFDHEFEKQSNNYGYFFDNVKEIFKDDDLSIVNLEGTLTDSNNGNTEKKFAFKGHPSYVNILKEGSIEAVSIANNHSQDYYEKGLNDTKDILDDAGIFYSGLGETSLIDVKGIKIGFLAYNGWDSNYSQSYLNEIKEDINNIKESGANMVITYFHWGTENDYYPNEVQKNIAHFVLENGSDLVVGSHPHVLQGIEKYRNSKGEDKYIAYSLSNFCFGGNRNPLDKDSMIYQQTYNFEDGELKTIDEPNIIPCSISSTKKRNNYQPTVLEGEEYSRVMDKINKISYELNK</sequence>
<keyword evidence="4" id="KW-1185">Reference proteome</keyword>
<dbReference type="Proteomes" id="UP000609849">
    <property type="component" value="Unassembled WGS sequence"/>
</dbReference>
<dbReference type="InterPro" id="IPR019079">
    <property type="entry name" value="Capsule_synth_CapA"/>
</dbReference>
<feature type="domain" description="Capsule synthesis protein CapA" evidence="2">
    <location>
        <begin position="44"/>
        <end position="281"/>
    </location>
</feature>
<protein>
    <submittedName>
        <fullName evidence="3">CapA family protein</fullName>
    </submittedName>
</protein>
<organism evidence="3 4">
    <name type="scientific">Romboutsia faecis</name>
    <dbReference type="NCBI Taxonomy" id="2764597"/>
    <lineage>
        <taxon>Bacteria</taxon>
        <taxon>Bacillati</taxon>
        <taxon>Bacillota</taxon>
        <taxon>Clostridia</taxon>
        <taxon>Peptostreptococcales</taxon>
        <taxon>Peptostreptococcaceae</taxon>
        <taxon>Romboutsia</taxon>
    </lineage>
</organism>
<evidence type="ECO:0000256" key="1">
    <source>
        <dbReference type="ARBA" id="ARBA00005662"/>
    </source>
</evidence>
<evidence type="ECO:0000313" key="4">
    <source>
        <dbReference type="Proteomes" id="UP000609849"/>
    </source>
</evidence>
<evidence type="ECO:0000313" key="3">
    <source>
        <dbReference type="EMBL" id="MBC5997299.1"/>
    </source>
</evidence>
<comment type="caution">
    <text evidence="3">The sequence shown here is derived from an EMBL/GenBank/DDBJ whole genome shotgun (WGS) entry which is preliminary data.</text>
</comment>
<accession>A0ABR7JQW6</accession>
<dbReference type="Gene3D" id="3.60.21.10">
    <property type="match status" value="1"/>
</dbReference>
<proteinExistence type="inferred from homology"/>
<dbReference type="SMART" id="SM00854">
    <property type="entry name" value="PGA_cap"/>
    <property type="match status" value="1"/>
</dbReference>
<dbReference type="Pfam" id="PF09587">
    <property type="entry name" value="PGA_cap"/>
    <property type="match status" value="1"/>
</dbReference>
<dbReference type="CDD" id="cd07381">
    <property type="entry name" value="MPP_CapA"/>
    <property type="match status" value="1"/>
</dbReference>
<comment type="similarity">
    <text evidence="1">Belongs to the CapA family.</text>
</comment>
<dbReference type="InterPro" id="IPR029052">
    <property type="entry name" value="Metallo-depent_PP-like"/>
</dbReference>
<dbReference type="InterPro" id="IPR052169">
    <property type="entry name" value="CW_Biosynth-Accessory"/>
</dbReference>
<dbReference type="SUPFAM" id="SSF56300">
    <property type="entry name" value="Metallo-dependent phosphatases"/>
    <property type="match status" value="1"/>
</dbReference>